<dbReference type="PANTHER" id="PTHR43716:SF2">
    <property type="entry name" value="BLL6224 PROTEIN"/>
    <property type="match status" value="1"/>
</dbReference>
<dbReference type="InterPro" id="IPR016167">
    <property type="entry name" value="FAD-bd_PCMH_sub1"/>
</dbReference>
<dbReference type="Pfam" id="PF02913">
    <property type="entry name" value="FAD-oxidase_C"/>
    <property type="match status" value="1"/>
</dbReference>
<evidence type="ECO:0000259" key="3">
    <source>
        <dbReference type="PROSITE" id="PS51387"/>
    </source>
</evidence>
<dbReference type="RefSeq" id="WP_133883568.1">
    <property type="nucleotide sequence ID" value="NZ_MWIN01000003.1"/>
</dbReference>
<dbReference type="InterPro" id="IPR016169">
    <property type="entry name" value="FAD-bd_PCMH_sub2"/>
</dbReference>
<organism evidence="4 5">
    <name type="scientific">Panacagrimonas perspica</name>
    <dbReference type="NCBI Taxonomy" id="381431"/>
    <lineage>
        <taxon>Bacteria</taxon>
        <taxon>Pseudomonadati</taxon>
        <taxon>Pseudomonadota</taxon>
        <taxon>Gammaproteobacteria</taxon>
        <taxon>Nevskiales</taxon>
        <taxon>Nevskiaceae</taxon>
        <taxon>Panacagrimonas</taxon>
    </lineage>
</organism>
<dbReference type="PANTHER" id="PTHR43716">
    <property type="entry name" value="D-2-HYDROXYGLUTARATE DEHYDROGENASE, MITOCHONDRIAL"/>
    <property type="match status" value="1"/>
</dbReference>
<dbReference type="Gene3D" id="3.30.70.2740">
    <property type="match status" value="1"/>
</dbReference>
<evidence type="ECO:0000313" key="4">
    <source>
        <dbReference type="EMBL" id="TDU24144.1"/>
    </source>
</evidence>
<dbReference type="Gene3D" id="3.30.70.2190">
    <property type="match status" value="1"/>
</dbReference>
<dbReference type="Gene3D" id="3.30.43.10">
    <property type="entry name" value="Uridine Diphospho-n-acetylenolpyruvylglucosamine Reductase, domain 2"/>
    <property type="match status" value="1"/>
</dbReference>
<keyword evidence="5" id="KW-1185">Reference proteome</keyword>
<dbReference type="Pfam" id="PF01565">
    <property type="entry name" value="FAD_binding_4"/>
    <property type="match status" value="2"/>
</dbReference>
<dbReference type="EMBL" id="SOBT01000012">
    <property type="protein sequence ID" value="TDU24144.1"/>
    <property type="molecule type" value="Genomic_DNA"/>
</dbReference>
<protein>
    <submittedName>
        <fullName evidence="4">FAD/FMN-containing dehydrogenase</fullName>
    </submittedName>
</protein>
<name>A0A4S3K8I6_9GAMM</name>
<dbReference type="InterPro" id="IPR006094">
    <property type="entry name" value="Oxid_FAD_bind_N"/>
</dbReference>
<evidence type="ECO:0000313" key="5">
    <source>
        <dbReference type="Proteomes" id="UP000295341"/>
    </source>
</evidence>
<dbReference type="PROSITE" id="PS51387">
    <property type="entry name" value="FAD_PCMH"/>
    <property type="match status" value="1"/>
</dbReference>
<feature type="domain" description="FAD-binding PCMH-type" evidence="3">
    <location>
        <begin position="32"/>
        <end position="253"/>
    </location>
</feature>
<dbReference type="InterPro" id="IPR036318">
    <property type="entry name" value="FAD-bd_PCMH-like_sf"/>
</dbReference>
<dbReference type="SUPFAM" id="SSF55103">
    <property type="entry name" value="FAD-linked oxidases, C-terminal domain"/>
    <property type="match status" value="1"/>
</dbReference>
<dbReference type="Gene3D" id="3.30.465.10">
    <property type="match status" value="1"/>
</dbReference>
<dbReference type="InterPro" id="IPR004113">
    <property type="entry name" value="FAD-bd_oxidored_4_C"/>
</dbReference>
<reference evidence="4 5" key="1">
    <citation type="submission" date="2019-03" db="EMBL/GenBank/DDBJ databases">
        <title>Genomic Encyclopedia of Type Strains, Phase IV (KMG-IV): sequencing the most valuable type-strain genomes for metagenomic binning, comparative biology and taxonomic classification.</title>
        <authorList>
            <person name="Goeker M."/>
        </authorList>
    </citation>
    <scope>NUCLEOTIDE SEQUENCE [LARGE SCALE GENOMIC DNA]</scope>
    <source>
        <strain evidence="4 5">DSM 26377</strain>
    </source>
</reference>
<proteinExistence type="predicted"/>
<comment type="caution">
    <text evidence="4">The sequence shown here is derived from an EMBL/GenBank/DDBJ whole genome shotgun (WGS) entry which is preliminary data.</text>
</comment>
<dbReference type="Proteomes" id="UP000295341">
    <property type="component" value="Unassembled WGS sequence"/>
</dbReference>
<sequence>MSAIDVLREHFGPRLLVEAERRAPYETPERGAPGHAEAVLLPDSEAEVERALKLANEHRLHFVLSSGRTGLVESQRPEGEVVLSLEKLRGFLAFTLADGRECRFERSESPDAVRNRLFAWWSDLGKPELADSTVTIEAGLAVDTLNEILAPLGRMFPMEMGSTASASLGACVANASAGANAVCYGTAAHMATAAWGFWGDGSATGPQAASSWVRPATDQLAIDSTRLPPAWGLVGSQGVFGVITRVQLRTQPIPATREGALLAVASMPEAMRVFSLARETFGSNIEEFEFLSRSAVELVLRRKGGDVRLPFEHTPDAPYLVLMQVKSDLPDEDLAQKLYAFCSETAGVPDEAIGYAPLPALKKIRHSVTEASNLEMRALGGGRLSFDTATPVSVFGDYLAQLAGELRAARPDVQLVDFGHAGVGGAHLHLIGGQGAPVAPDAARLTKIVFDVTQAFGGTFSAEHGVGPKWATEFLQRTPRARLDELAARKRRHDPLNVLSPRSFGFDRLLAG</sequence>
<dbReference type="InterPro" id="IPR016164">
    <property type="entry name" value="FAD-linked_Oxase-like_C"/>
</dbReference>
<dbReference type="GO" id="GO:0071949">
    <property type="term" value="F:FAD binding"/>
    <property type="evidence" value="ECO:0007669"/>
    <property type="project" value="InterPro"/>
</dbReference>
<evidence type="ECO:0000256" key="2">
    <source>
        <dbReference type="ARBA" id="ARBA00022827"/>
    </source>
</evidence>
<dbReference type="InterPro" id="IPR051264">
    <property type="entry name" value="FAD-oxidored/transferase_4"/>
</dbReference>
<dbReference type="AlphaFoldDB" id="A0A4S3K8I6"/>
<dbReference type="OrthoDB" id="9811557at2"/>
<dbReference type="GO" id="GO:0016491">
    <property type="term" value="F:oxidoreductase activity"/>
    <property type="evidence" value="ECO:0007669"/>
    <property type="project" value="UniProtKB-KW"/>
</dbReference>
<accession>A0A4S3K8I6</accession>
<keyword evidence="2" id="KW-0274">FAD</keyword>
<evidence type="ECO:0000256" key="1">
    <source>
        <dbReference type="ARBA" id="ARBA00022630"/>
    </source>
</evidence>
<dbReference type="GO" id="GO:0022904">
    <property type="term" value="P:respiratory electron transport chain"/>
    <property type="evidence" value="ECO:0007669"/>
    <property type="project" value="TreeGrafter"/>
</dbReference>
<keyword evidence="1" id="KW-0285">Flavoprotein</keyword>
<dbReference type="InterPro" id="IPR016166">
    <property type="entry name" value="FAD-bd_PCMH"/>
</dbReference>
<dbReference type="SUPFAM" id="SSF56176">
    <property type="entry name" value="FAD-binding/transporter-associated domain-like"/>
    <property type="match status" value="1"/>
</dbReference>
<gene>
    <name evidence="4" type="ORF">DFR24_4407</name>
</gene>